<feature type="region of interest" description="Disordered" evidence="1">
    <location>
        <begin position="374"/>
        <end position="440"/>
    </location>
</feature>
<feature type="compositionally biased region" description="Polar residues" evidence="1">
    <location>
        <begin position="418"/>
        <end position="429"/>
    </location>
</feature>
<feature type="region of interest" description="Disordered" evidence="1">
    <location>
        <begin position="21"/>
        <end position="158"/>
    </location>
</feature>
<feature type="compositionally biased region" description="Polar residues" evidence="1">
    <location>
        <begin position="25"/>
        <end position="34"/>
    </location>
</feature>
<feature type="compositionally biased region" description="Polar residues" evidence="1">
    <location>
        <begin position="192"/>
        <end position="202"/>
    </location>
</feature>
<gene>
    <name evidence="2" type="ORF">RSE6_03637</name>
</gene>
<dbReference type="Proteomes" id="UP000177625">
    <property type="component" value="Unassembled WGS sequence"/>
</dbReference>
<feature type="compositionally biased region" description="Polar residues" evidence="1">
    <location>
        <begin position="139"/>
        <end position="158"/>
    </location>
</feature>
<evidence type="ECO:0000313" key="2">
    <source>
        <dbReference type="EMBL" id="CZT43575.1"/>
    </source>
</evidence>
<name>A0A1E1M4R0_RHYSE</name>
<sequence length="453" mass="50135">MTGRTYDVDIELFGNSFEKEDDNYTTRVDSGCQSSDEDSLDDFQSCSQSLASRDSVDDDRPPIEQNERPENGRSVTPVQSGRRKSSSLSMDGSSIATFRESRLRSLSRSRSRSRSRDVNMRSGKLSDQNDQQEIRTRSRTPPTVASSNRPSVDDNSNLKSQEIYRDFFPAGLKVIREIDSESARSPYFPSPTEANPASLENTNNANALQNSGGHISLLDKFGRRVQLNFDQDGESCEVRVDEDGHHYIFGDEGLRVILKEGQIESDDDGSTAFCISGGKRVQINIIADRLRTSALQEPRPASDLNEEPITPRTEHFANNNSNSLPSPLRNVSQLPISSNTNNVHTSNRRISRNPWGGIFTGLATKSREVTKSLIKGARSRKRSSSESGMPDSSSAAHPDESRTSARKLSVAKSGLVTGETTNARQSLFGRSSERTSRRVSVSTFRSTILRRKG</sequence>
<evidence type="ECO:0000256" key="1">
    <source>
        <dbReference type="SAM" id="MobiDB-lite"/>
    </source>
</evidence>
<dbReference type="AlphaFoldDB" id="A0A1E1M4R0"/>
<feature type="compositionally biased region" description="Low complexity" evidence="1">
    <location>
        <begin position="318"/>
        <end position="328"/>
    </location>
</feature>
<organism evidence="2 3">
    <name type="scientific">Rhynchosporium secalis</name>
    <name type="common">Barley scald fungus</name>
    <dbReference type="NCBI Taxonomy" id="38038"/>
    <lineage>
        <taxon>Eukaryota</taxon>
        <taxon>Fungi</taxon>
        <taxon>Dikarya</taxon>
        <taxon>Ascomycota</taxon>
        <taxon>Pezizomycotina</taxon>
        <taxon>Leotiomycetes</taxon>
        <taxon>Helotiales</taxon>
        <taxon>Ploettnerulaceae</taxon>
        <taxon>Rhynchosporium</taxon>
    </lineage>
</organism>
<feature type="compositionally biased region" description="Polar residues" evidence="1">
    <location>
        <begin position="86"/>
        <end position="96"/>
    </location>
</feature>
<dbReference type="EMBL" id="FJVC01000139">
    <property type="protein sequence ID" value="CZT43575.1"/>
    <property type="molecule type" value="Genomic_DNA"/>
</dbReference>
<feature type="compositionally biased region" description="Basic and acidic residues" evidence="1">
    <location>
        <begin position="54"/>
        <end position="71"/>
    </location>
</feature>
<evidence type="ECO:0000313" key="3">
    <source>
        <dbReference type="Proteomes" id="UP000177625"/>
    </source>
</evidence>
<keyword evidence="3" id="KW-1185">Reference proteome</keyword>
<proteinExistence type="predicted"/>
<protein>
    <submittedName>
        <fullName evidence="2">Uncharacterized protein</fullName>
    </submittedName>
</protein>
<feature type="region of interest" description="Disordered" evidence="1">
    <location>
        <begin position="183"/>
        <end position="202"/>
    </location>
</feature>
<accession>A0A1E1M4R0</accession>
<reference evidence="3" key="1">
    <citation type="submission" date="2016-03" db="EMBL/GenBank/DDBJ databases">
        <authorList>
            <person name="Guldener U."/>
        </authorList>
    </citation>
    <scope>NUCLEOTIDE SEQUENCE [LARGE SCALE GENOMIC DNA]</scope>
</reference>
<feature type="compositionally biased region" description="Polar residues" evidence="1">
    <location>
        <begin position="42"/>
        <end position="52"/>
    </location>
</feature>
<feature type="compositionally biased region" description="Low complexity" evidence="1">
    <location>
        <begin position="385"/>
        <end position="394"/>
    </location>
</feature>
<feature type="region of interest" description="Disordered" evidence="1">
    <location>
        <begin position="296"/>
        <end position="357"/>
    </location>
</feature>
<feature type="compositionally biased region" description="Polar residues" evidence="1">
    <location>
        <begin position="329"/>
        <end position="345"/>
    </location>
</feature>